<reference evidence="3 4" key="1">
    <citation type="journal article" date="2016" name="Nat. Commun.">
        <title>Thousands of microbial genomes shed light on interconnected biogeochemical processes in an aquifer system.</title>
        <authorList>
            <person name="Anantharaman K."/>
            <person name="Brown C.T."/>
            <person name="Hug L.A."/>
            <person name="Sharon I."/>
            <person name="Castelle C.J."/>
            <person name="Probst A.J."/>
            <person name="Thomas B.C."/>
            <person name="Singh A."/>
            <person name="Wilkins M.J."/>
            <person name="Karaoz U."/>
            <person name="Brodie E.L."/>
            <person name="Williams K.H."/>
            <person name="Hubbard S.S."/>
            <person name="Banfield J.F."/>
        </authorList>
    </citation>
    <scope>NUCLEOTIDE SEQUENCE [LARGE SCALE GENOMIC DNA]</scope>
</reference>
<dbReference type="AlphaFoldDB" id="A0A1G2AC33"/>
<keyword evidence="1" id="KW-0238">DNA-binding</keyword>
<evidence type="ECO:0000313" key="3">
    <source>
        <dbReference type="EMBL" id="OGY74046.1"/>
    </source>
</evidence>
<accession>A0A1G2AC33</accession>
<organism evidence="3 4">
    <name type="scientific">Candidatus Jacksonbacteria bacterium RIFCSPLOWO2_02_FULL_44_20</name>
    <dbReference type="NCBI Taxonomy" id="1798460"/>
    <lineage>
        <taxon>Bacteria</taxon>
        <taxon>Candidatus Jacksoniibacteriota</taxon>
    </lineage>
</organism>
<dbReference type="GO" id="GO:0003677">
    <property type="term" value="F:DNA binding"/>
    <property type="evidence" value="ECO:0007669"/>
    <property type="project" value="UniProtKB-UniRule"/>
</dbReference>
<dbReference type="InterPro" id="IPR007159">
    <property type="entry name" value="SpoVT-AbrB_dom"/>
</dbReference>
<dbReference type="Proteomes" id="UP000178315">
    <property type="component" value="Unassembled WGS sequence"/>
</dbReference>
<sequence>MTQTLTFHPKFGIRIPAKILREAGFQPKKTFVIKINTPIINIIPQQYEEIEEEKDWLDEALETEEGKEYFRELIQEAEKEYREGKTRPIEELFQELGV</sequence>
<evidence type="ECO:0000259" key="2">
    <source>
        <dbReference type="PROSITE" id="PS51740"/>
    </source>
</evidence>
<dbReference type="PROSITE" id="PS51740">
    <property type="entry name" value="SPOVT_ABRB"/>
    <property type="match status" value="1"/>
</dbReference>
<name>A0A1G2AC33_9BACT</name>
<gene>
    <name evidence="3" type="ORF">A3H61_03915</name>
</gene>
<evidence type="ECO:0000313" key="4">
    <source>
        <dbReference type="Proteomes" id="UP000178315"/>
    </source>
</evidence>
<dbReference type="EMBL" id="MHJU01000004">
    <property type="protein sequence ID" value="OGY74046.1"/>
    <property type="molecule type" value="Genomic_DNA"/>
</dbReference>
<evidence type="ECO:0000256" key="1">
    <source>
        <dbReference type="PROSITE-ProRule" id="PRU01076"/>
    </source>
</evidence>
<protein>
    <recommendedName>
        <fullName evidence="2">SpoVT-AbrB domain-containing protein</fullName>
    </recommendedName>
</protein>
<proteinExistence type="predicted"/>
<comment type="caution">
    <text evidence="3">The sequence shown here is derived from an EMBL/GenBank/DDBJ whole genome shotgun (WGS) entry which is preliminary data.</text>
</comment>
<feature type="domain" description="SpoVT-AbrB" evidence="2">
    <location>
        <begin position="2"/>
        <end position="47"/>
    </location>
</feature>